<keyword evidence="3" id="KW-1185">Reference proteome</keyword>
<protein>
    <recommendedName>
        <fullName evidence="4">Secreted protein</fullName>
    </recommendedName>
</protein>
<evidence type="ECO:0008006" key="4">
    <source>
        <dbReference type="Google" id="ProtNLM"/>
    </source>
</evidence>
<accession>A0AA39JK66</accession>
<dbReference type="AlphaFoldDB" id="A0AA39JK66"/>
<evidence type="ECO:0000313" key="3">
    <source>
        <dbReference type="Proteomes" id="UP001175226"/>
    </source>
</evidence>
<gene>
    <name evidence="2" type="ORF">EV421DRAFT_1806297</name>
</gene>
<keyword evidence="1" id="KW-0732">Signal</keyword>
<reference evidence="2" key="1">
    <citation type="submission" date="2023-06" db="EMBL/GenBank/DDBJ databases">
        <authorList>
            <consortium name="Lawrence Berkeley National Laboratory"/>
            <person name="Ahrendt S."/>
            <person name="Sahu N."/>
            <person name="Indic B."/>
            <person name="Wong-Bajracharya J."/>
            <person name="Merenyi Z."/>
            <person name="Ke H.-M."/>
            <person name="Monk M."/>
            <person name="Kocsube S."/>
            <person name="Drula E."/>
            <person name="Lipzen A."/>
            <person name="Balint B."/>
            <person name="Henrissat B."/>
            <person name="Andreopoulos B."/>
            <person name="Martin F.M."/>
            <person name="Harder C.B."/>
            <person name="Rigling D."/>
            <person name="Ford K.L."/>
            <person name="Foster G.D."/>
            <person name="Pangilinan J."/>
            <person name="Papanicolaou A."/>
            <person name="Barry K."/>
            <person name="LaButti K."/>
            <person name="Viragh M."/>
            <person name="Koriabine M."/>
            <person name="Yan M."/>
            <person name="Riley R."/>
            <person name="Champramary S."/>
            <person name="Plett K.L."/>
            <person name="Tsai I.J."/>
            <person name="Slot J."/>
            <person name="Sipos G."/>
            <person name="Plett J."/>
            <person name="Nagy L.G."/>
            <person name="Grigoriev I.V."/>
        </authorList>
    </citation>
    <scope>NUCLEOTIDE SEQUENCE</scope>
    <source>
        <strain evidence="2">FPL87.14</strain>
    </source>
</reference>
<evidence type="ECO:0000256" key="1">
    <source>
        <dbReference type="SAM" id="SignalP"/>
    </source>
</evidence>
<name>A0AA39JK66_9AGAR</name>
<feature type="chain" id="PRO_5041254035" description="Secreted protein" evidence="1">
    <location>
        <begin position="23"/>
        <end position="81"/>
    </location>
</feature>
<proteinExistence type="predicted"/>
<comment type="caution">
    <text evidence="2">The sequence shown here is derived from an EMBL/GenBank/DDBJ whole genome shotgun (WGS) entry which is preliminary data.</text>
</comment>
<dbReference type="EMBL" id="JAUEPT010000024">
    <property type="protein sequence ID" value="KAK0442839.1"/>
    <property type="molecule type" value="Genomic_DNA"/>
</dbReference>
<organism evidence="2 3">
    <name type="scientific">Armillaria borealis</name>
    <dbReference type="NCBI Taxonomy" id="47425"/>
    <lineage>
        <taxon>Eukaryota</taxon>
        <taxon>Fungi</taxon>
        <taxon>Dikarya</taxon>
        <taxon>Basidiomycota</taxon>
        <taxon>Agaricomycotina</taxon>
        <taxon>Agaricomycetes</taxon>
        <taxon>Agaricomycetidae</taxon>
        <taxon>Agaricales</taxon>
        <taxon>Marasmiineae</taxon>
        <taxon>Physalacriaceae</taxon>
        <taxon>Armillaria</taxon>
    </lineage>
</organism>
<sequence length="81" mass="9693">MSLIPWIRMMTIMPICFRFISALSSYAHSTDQRRAQRRTLILRRSLVLRTRYPIFLKKSMTMFSTCFLNSWIHLSMSYQGP</sequence>
<dbReference type="Proteomes" id="UP001175226">
    <property type="component" value="Unassembled WGS sequence"/>
</dbReference>
<evidence type="ECO:0000313" key="2">
    <source>
        <dbReference type="EMBL" id="KAK0442839.1"/>
    </source>
</evidence>
<feature type="signal peptide" evidence="1">
    <location>
        <begin position="1"/>
        <end position="22"/>
    </location>
</feature>